<evidence type="ECO:0000256" key="1">
    <source>
        <dbReference type="SAM" id="MobiDB-lite"/>
    </source>
</evidence>
<keyword evidence="4" id="KW-1185">Reference proteome</keyword>
<dbReference type="STRING" id="195883.A0A482XAP4"/>
<evidence type="ECO:0000256" key="2">
    <source>
        <dbReference type="SAM" id="Phobius"/>
    </source>
</evidence>
<dbReference type="OrthoDB" id="9876299at2759"/>
<feature type="transmembrane region" description="Helical" evidence="2">
    <location>
        <begin position="12"/>
        <end position="34"/>
    </location>
</feature>
<keyword evidence="2" id="KW-0812">Transmembrane</keyword>
<evidence type="ECO:0000313" key="4">
    <source>
        <dbReference type="Proteomes" id="UP000291343"/>
    </source>
</evidence>
<feature type="region of interest" description="Disordered" evidence="1">
    <location>
        <begin position="93"/>
        <end position="118"/>
    </location>
</feature>
<dbReference type="Proteomes" id="UP000291343">
    <property type="component" value="Unassembled WGS sequence"/>
</dbReference>
<dbReference type="AlphaFoldDB" id="A0A482XAP4"/>
<sequence length="118" mass="12977">MDGESMDDETVVVLAVQLAALTCIAGSLLLYLLCKIRGGRRLEYDAEFTSLNVGTGRSVLVTSAESAFGLQLVLHLSALGFRVFAGIQNVQIKEGEGEEEEEEEEENNVCKEEHKEER</sequence>
<comment type="caution">
    <text evidence="3">The sequence shown here is derived from an EMBL/GenBank/DDBJ whole genome shotgun (WGS) entry which is preliminary data.</text>
</comment>
<name>A0A482XAP4_LAOST</name>
<evidence type="ECO:0000313" key="3">
    <source>
        <dbReference type="EMBL" id="RZF42894.1"/>
    </source>
</evidence>
<feature type="compositionally biased region" description="Acidic residues" evidence="1">
    <location>
        <begin position="96"/>
        <end position="107"/>
    </location>
</feature>
<keyword evidence="2" id="KW-0472">Membrane</keyword>
<keyword evidence="2" id="KW-1133">Transmembrane helix</keyword>
<proteinExistence type="predicted"/>
<dbReference type="InParanoid" id="A0A482XAP4"/>
<gene>
    <name evidence="3" type="ORF">LSTR_LSTR013272</name>
</gene>
<accession>A0A482XAP4</accession>
<feature type="compositionally biased region" description="Basic and acidic residues" evidence="1">
    <location>
        <begin position="108"/>
        <end position="118"/>
    </location>
</feature>
<protein>
    <submittedName>
        <fullName evidence="3">Uncharacterized protein</fullName>
    </submittedName>
</protein>
<reference evidence="3 4" key="1">
    <citation type="journal article" date="2017" name="Gigascience">
        <title>Genome sequence of the small brown planthopper, Laodelphax striatellus.</title>
        <authorList>
            <person name="Zhu J."/>
            <person name="Jiang F."/>
            <person name="Wang X."/>
            <person name="Yang P."/>
            <person name="Bao Y."/>
            <person name="Zhao W."/>
            <person name="Wang W."/>
            <person name="Lu H."/>
            <person name="Wang Q."/>
            <person name="Cui N."/>
            <person name="Li J."/>
            <person name="Chen X."/>
            <person name="Luo L."/>
            <person name="Yu J."/>
            <person name="Kang L."/>
            <person name="Cui F."/>
        </authorList>
    </citation>
    <scope>NUCLEOTIDE SEQUENCE [LARGE SCALE GENOMIC DNA]</scope>
    <source>
        <strain evidence="3">Lst14</strain>
    </source>
</reference>
<organism evidence="3 4">
    <name type="scientific">Laodelphax striatellus</name>
    <name type="common">Small brown planthopper</name>
    <name type="synonym">Delphax striatella</name>
    <dbReference type="NCBI Taxonomy" id="195883"/>
    <lineage>
        <taxon>Eukaryota</taxon>
        <taxon>Metazoa</taxon>
        <taxon>Ecdysozoa</taxon>
        <taxon>Arthropoda</taxon>
        <taxon>Hexapoda</taxon>
        <taxon>Insecta</taxon>
        <taxon>Pterygota</taxon>
        <taxon>Neoptera</taxon>
        <taxon>Paraneoptera</taxon>
        <taxon>Hemiptera</taxon>
        <taxon>Auchenorrhyncha</taxon>
        <taxon>Fulgoroidea</taxon>
        <taxon>Delphacidae</taxon>
        <taxon>Criomorphinae</taxon>
        <taxon>Laodelphax</taxon>
    </lineage>
</organism>
<dbReference type="EMBL" id="QKKF02013789">
    <property type="protein sequence ID" value="RZF42894.1"/>
    <property type="molecule type" value="Genomic_DNA"/>
</dbReference>